<feature type="transmembrane region" description="Helical" evidence="7">
    <location>
        <begin position="27"/>
        <end position="47"/>
    </location>
</feature>
<dbReference type="Proteomes" id="UP000578077">
    <property type="component" value="Unassembled WGS sequence"/>
</dbReference>
<dbReference type="SUPFAM" id="SSF51735">
    <property type="entry name" value="NAD(P)-binding Rossmann-fold domains"/>
    <property type="match status" value="1"/>
</dbReference>
<dbReference type="Gene3D" id="3.30.40.10">
    <property type="entry name" value="Zinc/RING finger domain, C3HC4 (zinc finger)"/>
    <property type="match status" value="1"/>
</dbReference>
<feature type="transmembrane region" description="Helical" evidence="7">
    <location>
        <begin position="256"/>
        <end position="274"/>
    </location>
</feature>
<comment type="caution">
    <text evidence="10">The sequence shown here is derived from an EMBL/GenBank/DDBJ whole genome shotgun (WGS) entry which is preliminary data.</text>
</comment>
<accession>A0A841EEP2</accession>
<feature type="domain" description="UBP-type" evidence="8">
    <location>
        <begin position="593"/>
        <end position="680"/>
    </location>
</feature>
<feature type="transmembrane region" description="Helical" evidence="7">
    <location>
        <begin position="384"/>
        <end position="403"/>
    </location>
</feature>
<dbReference type="GO" id="GO:0008270">
    <property type="term" value="F:zinc ion binding"/>
    <property type="evidence" value="ECO:0007669"/>
    <property type="project" value="InterPro"/>
</dbReference>
<name>A0A841EEP2_9ACTN</name>
<dbReference type="InterPro" id="IPR003148">
    <property type="entry name" value="RCK_N"/>
</dbReference>
<gene>
    <name evidence="10" type="ORF">HNR25_002641</name>
</gene>
<dbReference type="AlphaFoldDB" id="A0A841EEP2"/>
<dbReference type="GO" id="GO:1902600">
    <property type="term" value="P:proton transmembrane transport"/>
    <property type="evidence" value="ECO:0007669"/>
    <property type="project" value="InterPro"/>
</dbReference>
<feature type="transmembrane region" description="Helical" evidence="7">
    <location>
        <begin position="138"/>
        <end position="158"/>
    </location>
</feature>
<proteinExistence type="inferred from homology"/>
<keyword evidence="4 7" id="KW-0812">Transmembrane</keyword>
<dbReference type="PROSITE" id="PS51201">
    <property type="entry name" value="RCK_N"/>
    <property type="match status" value="1"/>
</dbReference>
<feature type="transmembrane region" description="Helical" evidence="7">
    <location>
        <begin position="54"/>
        <end position="74"/>
    </location>
</feature>
<feature type="transmembrane region" description="Helical" evidence="7">
    <location>
        <begin position="346"/>
        <end position="364"/>
    </location>
</feature>
<dbReference type="GO" id="GO:0015297">
    <property type="term" value="F:antiporter activity"/>
    <property type="evidence" value="ECO:0007669"/>
    <property type="project" value="InterPro"/>
</dbReference>
<evidence type="ECO:0000256" key="2">
    <source>
        <dbReference type="ARBA" id="ARBA00005551"/>
    </source>
</evidence>
<organism evidence="10 11">
    <name type="scientific">Streptomonospora salina</name>
    <dbReference type="NCBI Taxonomy" id="104205"/>
    <lineage>
        <taxon>Bacteria</taxon>
        <taxon>Bacillati</taxon>
        <taxon>Actinomycetota</taxon>
        <taxon>Actinomycetes</taxon>
        <taxon>Streptosporangiales</taxon>
        <taxon>Nocardiopsidaceae</taxon>
        <taxon>Streptomonospora</taxon>
    </lineage>
</organism>
<evidence type="ECO:0000259" key="9">
    <source>
        <dbReference type="PROSITE" id="PS51201"/>
    </source>
</evidence>
<evidence type="ECO:0000256" key="4">
    <source>
        <dbReference type="ARBA" id="ARBA00022692"/>
    </source>
</evidence>
<dbReference type="Pfam" id="PF00999">
    <property type="entry name" value="Na_H_Exchanger"/>
    <property type="match status" value="1"/>
</dbReference>
<evidence type="ECO:0000256" key="6">
    <source>
        <dbReference type="ARBA" id="ARBA00023136"/>
    </source>
</evidence>
<evidence type="ECO:0000256" key="3">
    <source>
        <dbReference type="ARBA" id="ARBA00022448"/>
    </source>
</evidence>
<dbReference type="EMBL" id="JACHLY010000001">
    <property type="protein sequence ID" value="MBB5998890.1"/>
    <property type="molecule type" value="Genomic_DNA"/>
</dbReference>
<dbReference type="InterPro" id="IPR001607">
    <property type="entry name" value="Znf_UBP"/>
</dbReference>
<feature type="transmembrane region" description="Helical" evidence="7">
    <location>
        <begin position="202"/>
        <end position="219"/>
    </location>
</feature>
<keyword evidence="5 7" id="KW-1133">Transmembrane helix</keyword>
<dbReference type="GO" id="GO:0006813">
    <property type="term" value="P:potassium ion transport"/>
    <property type="evidence" value="ECO:0007669"/>
    <property type="project" value="InterPro"/>
</dbReference>
<dbReference type="InterPro" id="IPR036291">
    <property type="entry name" value="NAD(P)-bd_dom_sf"/>
</dbReference>
<evidence type="ECO:0000256" key="1">
    <source>
        <dbReference type="ARBA" id="ARBA00004141"/>
    </source>
</evidence>
<dbReference type="PANTHER" id="PTHR42751:SF3">
    <property type="entry name" value="SODIUM_GLUTAMATE SYMPORTER"/>
    <property type="match status" value="1"/>
</dbReference>
<dbReference type="Pfam" id="PF02148">
    <property type="entry name" value="zf-UBP"/>
    <property type="match status" value="1"/>
</dbReference>
<dbReference type="RefSeq" id="WP_246463647.1">
    <property type="nucleotide sequence ID" value="NZ_BAABKT010000043.1"/>
</dbReference>
<dbReference type="SUPFAM" id="SSF57850">
    <property type="entry name" value="RING/U-box"/>
    <property type="match status" value="1"/>
</dbReference>
<comment type="similarity">
    <text evidence="2">Belongs to the monovalent cation:proton antiporter 2 (CPA2) transporter (TC 2.A.37) family.</text>
</comment>
<dbReference type="GO" id="GO:0016020">
    <property type="term" value="C:membrane"/>
    <property type="evidence" value="ECO:0007669"/>
    <property type="project" value="UniProtKB-SubCell"/>
</dbReference>
<keyword evidence="3" id="KW-0813">Transport</keyword>
<dbReference type="InterPro" id="IPR013083">
    <property type="entry name" value="Znf_RING/FYVE/PHD"/>
</dbReference>
<evidence type="ECO:0000259" key="8">
    <source>
        <dbReference type="PROSITE" id="PS50271"/>
    </source>
</evidence>
<dbReference type="PANTHER" id="PTHR42751">
    <property type="entry name" value="SODIUM/HYDROGEN EXCHANGER FAMILY/TRKA DOMAIN PROTEIN"/>
    <property type="match status" value="1"/>
</dbReference>
<keyword evidence="11" id="KW-1185">Reference proteome</keyword>
<dbReference type="InterPro" id="IPR006153">
    <property type="entry name" value="Cation/H_exchanger_TM"/>
</dbReference>
<feature type="transmembrane region" description="Helical" evidence="7">
    <location>
        <begin position="170"/>
        <end position="190"/>
    </location>
</feature>
<feature type="transmembrane region" description="Helical" evidence="7">
    <location>
        <begin position="80"/>
        <end position="97"/>
    </location>
</feature>
<feature type="transmembrane region" description="Helical" evidence="7">
    <location>
        <begin position="286"/>
        <end position="307"/>
    </location>
</feature>
<protein>
    <submittedName>
        <fullName evidence="10">CPA2 family monovalent cation:H+ antiporter-2</fullName>
    </submittedName>
</protein>
<feature type="transmembrane region" description="Helical" evidence="7">
    <location>
        <begin position="109"/>
        <end position="132"/>
    </location>
</feature>
<evidence type="ECO:0000313" key="10">
    <source>
        <dbReference type="EMBL" id="MBB5998890.1"/>
    </source>
</evidence>
<dbReference type="Gene3D" id="1.20.1530.20">
    <property type="match status" value="1"/>
</dbReference>
<evidence type="ECO:0000256" key="7">
    <source>
        <dbReference type="SAM" id="Phobius"/>
    </source>
</evidence>
<dbReference type="Gene3D" id="3.40.50.720">
    <property type="entry name" value="NAD(P)-binding Rossmann-like Domain"/>
    <property type="match status" value="1"/>
</dbReference>
<feature type="transmembrane region" description="Helical" evidence="7">
    <location>
        <begin position="313"/>
        <end position="339"/>
    </location>
</feature>
<dbReference type="PROSITE" id="PS50271">
    <property type="entry name" value="ZF_UBP"/>
    <property type="match status" value="1"/>
</dbReference>
<evidence type="ECO:0000256" key="5">
    <source>
        <dbReference type="ARBA" id="ARBA00022989"/>
    </source>
</evidence>
<keyword evidence="6 7" id="KW-0472">Membrane</keyword>
<reference evidence="10 11" key="1">
    <citation type="submission" date="2020-08" db="EMBL/GenBank/DDBJ databases">
        <title>Sequencing the genomes of 1000 actinobacteria strains.</title>
        <authorList>
            <person name="Klenk H.-P."/>
        </authorList>
    </citation>
    <scope>NUCLEOTIDE SEQUENCE [LARGE SCALE GENOMIC DNA]</scope>
    <source>
        <strain evidence="10 11">DSM 44593</strain>
    </source>
</reference>
<dbReference type="Pfam" id="PF02254">
    <property type="entry name" value="TrkA_N"/>
    <property type="match status" value="1"/>
</dbReference>
<comment type="subcellular location">
    <subcellularLocation>
        <location evidence="1">Membrane</location>
        <topology evidence="1">Multi-pass membrane protein</topology>
    </subcellularLocation>
</comment>
<sequence length="680" mass="69356">MLAWPDRAREQRTKGHPMLLAAEETPAYLPPVVLLLCAAAVIGYLSVKVRVVPIVGFLLAGVLIGPHQLGLVATTETVEAAADIGVILLLFTIGIEFSLDRLAAIKNHVLVGGGLQVLLTAGATAGLVLAFGADWQTAVFTGFLVALSSTAIVLKVLASAGRTTEPVGQASVATLIFQDLAVVLMVLLVPLLGGSGEGPLEIARALGTAAAVLVVVLLVARKVMPPLLERVARACSPEVFLLTVVAIGLGTAYLTSLAGVSVALGAFLAGLVVSESRHSAHALGEVLPLQILFSATFFVSIGMLLDLRTLLDLWWLVLLLAAAVVVIKAATATTALATLGVGTSTAVAGGLLLAQIGEFSFVLQRAGAQAGLEPGGLGEDGEQVLIAVTVLLMTLTPALSALGDRLGRWAGSRRGTPPQSGAPSGASAGQAAAEAPVLISGWGPVSAELAAAVRARGIPVTVTTLGPDLASAAEAQGHTVVRGDPMRHNVLEDAGVSAARAVVVAENTSEESARIVAVLRRLVPGAPIVVRTVDAPETGLLAPAGADRIVDTTGSVSADLSGTVLDALGLPAPAPGRRPDPHVPVGFTADPQSPCPHTAETRPVLPGTAGCADCLRMGERDWVHLRICLSCGNVGCCDSSPNRHASAHASGSEHPLVTSAEPGEDWAWCYLDGTRIAPKE</sequence>
<evidence type="ECO:0000313" key="11">
    <source>
        <dbReference type="Proteomes" id="UP000578077"/>
    </source>
</evidence>
<dbReference type="InterPro" id="IPR038770">
    <property type="entry name" value="Na+/solute_symporter_sf"/>
</dbReference>
<feature type="domain" description="RCK N-terminal" evidence="9">
    <location>
        <begin position="434"/>
        <end position="550"/>
    </location>
</feature>